<dbReference type="SMART" id="SM00494">
    <property type="entry name" value="ChtBD2"/>
    <property type="match status" value="1"/>
</dbReference>
<feature type="compositionally biased region" description="Acidic residues" evidence="1">
    <location>
        <begin position="612"/>
        <end position="623"/>
    </location>
</feature>
<dbReference type="InterPro" id="IPR036508">
    <property type="entry name" value="Chitin-bd_dom_sf"/>
</dbReference>
<feature type="compositionally biased region" description="Basic and acidic residues" evidence="1">
    <location>
        <begin position="626"/>
        <end position="637"/>
    </location>
</feature>
<keyword evidence="2" id="KW-1133">Transmembrane helix</keyword>
<evidence type="ECO:0000313" key="5">
    <source>
        <dbReference type="RefSeq" id="XP_017781033.1"/>
    </source>
</evidence>
<feature type="non-terminal residue" evidence="5">
    <location>
        <position position="1"/>
    </location>
</feature>
<proteinExistence type="predicted"/>
<gene>
    <name evidence="5" type="primary">LOC108565878</name>
</gene>
<dbReference type="SUPFAM" id="SSF57625">
    <property type="entry name" value="Invertebrate chitin-binding proteins"/>
    <property type="match status" value="1"/>
</dbReference>
<feature type="transmembrane region" description="Helical" evidence="2">
    <location>
        <begin position="12"/>
        <end position="32"/>
    </location>
</feature>
<dbReference type="PANTHER" id="PTHR22933:SF18">
    <property type="match status" value="1"/>
</dbReference>
<dbReference type="PANTHER" id="PTHR22933">
    <property type="entry name" value="FI18007P1-RELATED"/>
    <property type="match status" value="1"/>
</dbReference>
<dbReference type="InterPro" id="IPR002557">
    <property type="entry name" value="Chitin-bd_dom"/>
</dbReference>
<feature type="region of interest" description="Disordered" evidence="1">
    <location>
        <begin position="600"/>
        <end position="647"/>
    </location>
</feature>
<feature type="compositionally biased region" description="Basic and acidic residues" evidence="1">
    <location>
        <begin position="600"/>
        <end position="611"/>
    </location>
</feature>
<keyword evidence="2" id="KW-0812">Transmembrane</keyword>
<evidence type="ECO:0000256" key="1">
    <source>
        <dbReference type="SAM" id="MobiDB-lite"/>
    </source>
</evidence>
<dbReference type="InterPro" id="IPR052976">
    <property type="entry name" value="Scoloptoxin-like"/>
</dbReference>
<evidence type="ECO:0000313" key="4">
    <source>
        <dbReference type="Proteomes" id="UP000695000"/>
    </source>
</evidence>
<feature type="domain" description="Chitin-binding type-2" evidence="3">
    <location>
        <begin position="495"/>
        <end position="554"/>
    </location>
</feature>
<dbReference type="PROSITE" id="PS50940">
    <property type="entry name" value="CHIT_BIND_II"/>
    <property type="match status" value="1"/>
</dbReference>
<evidence type="ECO:0000256" key="2">
    <source>
        <dbReference type="SAM" id="Phobius"/>
    </source>
</evidence>
<name>A0ABM1N2I3_NICVS</name>
<dbReference type="Pfam" id="PF01607">
    <property type="entry name" value="CBM_14"/>
    <property type="match status" value="1"/>
</dbReference>
<sequence length="647" mass="74560">SIEFCFTTVKILSRLFPVIYYIVTILVFRLYLCILFEFDAVVSVVAITTKHHDNVDDRRPTAEGKSIGSNLTASERHKRLLPYMTFYLAQDFNQPQSEISYNRNPYQASPSTFQQFHNKYNELTNYQKQRPQSIKLTPFLESNALPGPFIPMQPTEVTYTPVSQHQQQQYQSAKLPNYSAIYDKLSQLKLQQEQQNQLAESYNRYNQQYARKPQQVNYIPVRQYVQEKPIIRTYTTTNIDIPESYHVPIKVYKNEIKPSYYLNSAPHLDHAPPSTEEEHKQYLEDQQYSKDIRKQAIKPVLVLQQKPQKTWKPAYYQIQPEKYETLTYQQIPEYVEASPPHHAYITVTPKHVDESQISKYTQAMKPNYIRPITTTTTNPNSITENTNSLSLILKRLQDMNALPETLTPDNIDNSIKTLVKILSTFKKQQKFVQPIVVAEESAEYEDDNEAGVGLGGGHETPEAVTESYPENTPEGGTPGKPGVDYPALATIPQTDFNCKTQRYKGFFGDPDTNCQVWHYCDLNGGQASFLCPNGTIFSQVALTCDWWYNVKCSNTAQLYVLNERLYKYILPLSPKFPEDYSGPLVDRYLALKFKEMEEKMKKERKQNKENSSDEDSNEDDASDESTTSKEETKETDAKVTTTETLNA</sequence>
<keyword evidence="2" id="KW-0472">Membrane</keyword>
<dbReference type="RefSeq" id="XP_017781033.1">
    <property type="nucleotide sequence ID" value="XM_017925544.1"/>
</dbReference>
<reference evidence="5" key="1">
    <citation type="submission" date="2025-08" db="UniProtKB">
        <authorList>
            <consortium name="RefSeq"/>
        </authorList>
    </citation>
    <scope>IDENTIFICATION</scope>
    <source>
        <tissue evidence="5">Whole Larva</tissue>
    </source>
</reference>
<organism evidence="4 5">
    <name type="scientific">Nicrophorus vespilloides</name>
    <name type="common">Boreal carrion beetle</name>
    <dbReference type="NCBI Taxonomy" id="110193"/>
    <lineage>
        <taxon>Eukaryota</taxon>
        <taxon>Metazoa</taxon>
        <taxon>Ecdysozoa</taxon>
        <taxon>Arthropoda</taxon>
        <taxon>Hexapoda</taxon>
        <taxon>Insecta</taxon>
        <taxon>Pterygota</taxon>
        <taxon>Neoptera</taxon>
        <taxon>Endopterygota</taxon>
        <taxon>Coleoptera</taxon>
        <taxon>Polyphaga</taxon>
        <taxon>Staphyliniformia</taxon>
        <taxon>Silphidae</taxon>
        <taxon>Nicrophorinae</taxon>
        <taxon>Nicrophorus</taxon>
    </lineage>
</organism>
<keyword evidence="4" id="KW-1185">Reference proteome</keyword>
<accession>A0ABM1N2I3</accession>
<evidence type="ECO:0000259" key="3">
    <source>
        <dbReference type="PROSITE" id="PS50940"/>
    </source>
</evidence>
<dbReference type="Proteomes" id="UP000695000">
    <property type="component" value="Unplaced"/>
</dbReference>
<dbReference type="Gene3D" id="2.170.140.10">
    <property type="entry name" value="Chitin binding domain"/>
    <property type="match status" value="1"/>
</dbReference>
<protein>
    <submittedName>
        <fullName evidence="5">Uncharacterized protein LOC108565878</fullName>
    </submittedName>
</protein>
<dbReference type="GeneID" id="108565878"/>
<feature type="region of interest" description="Disordered" evidence="1">
    <location>
        <begin position="443"/>
        <end position="478"/>
    </location>
</feature>